<proteinExistence type="predicted"/>
<reference evidence="3 4" key="2">
    <citation type="submission" date="2018-11" db="EMBL/GenBank/DDBJ databases">
        <authorList>
            <consortium name="Pathogen Informatics"/>
        </authorList>
    </citation>
    <scope>NUCLEOTIDE SEQUENCE [LARGE SCALE GENOMIC DNA]</scope>
</reference>
<dbReference type="GO" id="GO:0005096">
    <property type="term" value="F:GTPase activator activity"/>
    <property type="evidence" value="ECO:0007669"/>
    <property type="project" value="InterPro"/>
</dbReference>
<dbReference type="AlphaFoldDB" id="A0A0M3IYR2"/>
<evidence type="ECO:0000259" key="2">
    <source>
        <dbReference type="Pfam" id="PF20412"/>
    </source>
</evidence>
<dbReference type="PANTHER" id="PTHR21344:SF1">
    <property type="entry name" value="RAL GTPASE-ACTIVATING PROTEIN SUBUNIT BETA"/>
    <property type="match status" value="1"/>
</dbReference>
<gene>
    <name evidence="3" type="ORF">ASIM_LOCUS295</name>
</gene>
<dbReference type="WBParaSite" id="ASIM_0000039101-mRNA-1">
    <property type="protein sequence ID" value="ASIM_0000039101-mRNA-1"/>
    <property type="gene ID" value="ASIM_0000039101"/>
</dbReference>
<name>A0A0M3IYR2_ANISI</name>
<dbReference type="OrthoDB" id="10009983at2759"/>
<dbReference type="Proteomes" id="UP000267096">
    <property type="component" value="Unassembled WGS sequence"/>
</dbReference>
<reference evidence="5" key="1">
    <citation type="submission" date="2017-02" db="UniProtKB">
        <authorList>
            <consortium name="WormBaseParasite"/>
        </authorList>
    </citation>
    <scope>IDENTIFICATION</scope>
</reference>
<dbReference type="Pfam" id="PF20412">
    <property type="entry name" value="RALGAPB_N"/>
    <property type="match status" value="1"/>
</dbReference>
<organism evidence="5">
    <name type="scientific">Anisakis simplex</name>
    <name type="common">Herring worm</name>
    <dbReference type="NCBI Taxonomy" id="6269"/>
    <lineage>
        <taxon>Eukaryota</taxon>
        <taxon>Metazoa</taxon>
        <taxon>Ecdysozoa</taxon>
        <taxon>Nematoda</taxon>
        <taxon>Chromadorea</taxon>
        <taxon>Rhabditida</taxon>
        <taxon>Spirurina</taxon>
        <taxon>Ascaridomorpha</taxon>
        <taxon>Ascaridoidea</taxon>
        <taxon>Anisakidae</taxon>
        <taxon>Anisakis</taxon>
        <taxon>Anisakis simplex complex</taxon>
    </lineage>
</organism>
<accession>A0A0M3IYR2</accession>
<evidence type="ECO:0000313" key="5">
    <source>
        <dbReference type="WBParaSite" id="ASIM_0000039101-mRNA-1"/>
    </source>
</evidence>
<evidence type="ECO:0000256" key="1">
    <source>
        <dbReference type="SAM" id="MobiDB-lite"/>
    </source>
</evidence>
<dbReference type="InterPro" id="IPR039930">
    <property type="entry name" value="RALGAPB"/>
</dbReference>
<sequence length="1091" mass="120677">MYEEWPLLEFRSLQHTSTLTLFSKGAGEYVAEVLMKEILENAEASVADSWHVETEEQLSWLMQVISYALTLSYSPSREYEALRAAVRTYVIWLSALINESHPSVPKPLKQNPQKYTSEMIDALRLIFTRHTTAACSESSSTHHSLNSLTVLGQSCTAAAASAHQQLSESDQIHITRQSQQMQIILKAITTLNSNCKSVHRDWVCAKSLHFLMNVADLLLSGQLSTPDEISAVMAPKMSLTLFDEFLFAARAELIPSPSYWRTLSVLCKRWRHQVPVLENWARKVLSLSVLIVQEMFGTDYCSVKIVDDEVKEFVKFVGRRAEDESYSVLHVCWFEMLHLIGNPANIVTFEPCAVGAVPHTPIQALLATGLFYYYYYYYYYYCCCLSDDKQCILLGGKMDSDGRPLVTGLGDEMSAYTASKLRQCFFLACAAISKLVDIFYGDCKVSVEFRESEELMRQWAECNRANYDEWLKHQQMIQRSASGSVNTNAGGGDSGTLTAANIQQMQTTSSAASTLNPAMTTATSVTTSGGGTSSSNILKNAFGLQSSSHSHTSKTRAVSERSLQTQSAQVHSGGGESPPELAKPTASQFVWNYLKSNAIERRETKLQQQQHSLGEQPGPSTGAMLDMFMDWLVKSALIKPLTTTSTSTVHYRQSGGADRWCFAALSDVGSQRSMSSFGVDENQLGESGEGMAAGYTSTSDSAVTRRSFGQSTTSSSEAQWLTAPTEWPGVDGVSAGRAAAIGALCRIICSKNSLETLADCQLAQFYKVVHEALLEKDRLILCSVIYFGENMFRLGLKGIEVLLPLFVVAIDIVLPESTKLRLHPSISEVEMRRACLRALSSILSWPTVFGCARIADPSHVSFSSSGYSIAEGHSQSYIELRPRIHRILIYSLRHETDPANLHLTLAMCNILCEESCVYDMCFTAERLTRQQDESKASEGAEKDGGYYCVSLLKTVVYEICENMCKALWCSELSVCLAAIDCINSITNIHPNILFYRKDLSTGFSIVTSLCRFIDTQLQKPPPQHSRDLHSSVVAAYMSLAVWLCAAPQLVETESCLTTIAETIEFGIYGGKNLAVPQRKAASKRVHDAAEF</sequence>
<dbReference type="InterPro" id="IPR046859">
    <property type="entry name" value="RGPA/RALGAPB_N"/>
</dbReference>
<keyword evidence="4" id="KW-1185">Reference proteome</keyword>
<feature type="compositionally biased region" description="Polar residues" evidence="1">
    <location>
        <begin position="561"/>
        <end position="570"/>
    </location>
</feature>
<dbReference type="PANTHER" id="PTHR21344">
    <property type="entry name" value="RAL GTPASE-ACTIVATING PROTEIN SUBUNIT BETA"/>
    <property type="match status" value="1"/>
</dbReference>
<protein>
    <submittedName>
        <fullName evidence="5">RALGAPB_N domain-containing protein</fullName>
    </submittedName>
</protein>
<feature type="region of interest" description="Disordered" evidence="1">
    <location>
        <begin position="544"/>
        <end position="583"/>
    </location>
</feature>
<evidence type="ECO:0000313" key="3">
    <source>
        <dbReference type="EMBL" id="VDK17565.1"/>
    </source>
</evidence>
<feature type="domain" description="Ral GTPase-activating protein subunit alpha/beta N-terminal" evidence="2">
    <location>
        <begin position="178"/>
        <end position="297"/>
    </location>
</feature>
<dbReference type="EMBL" id="UYRR01000146">
    <property type="protein sequence ID" value="VDK17565.1"/>
    <property type="molecule type" value="Genomic_DNA"/>
</dbReference>
<evidence type="ECO:0000313" key="4">
    <source>
        <dbReference type="Proteomes" id="UP000267096"/>
    </source>
</evidence>